<keyword evidence="4 5" id="KW-0732">Signal</keyword>
<protein>
    <submittedName>
        <fullName evidence="6">Uncharacterized protein</fullName>
    </submittedName>
</protein>
<evidence type="ECO:0000313" key="7">
    <source>
        <dbReference type="Proteomes" id="UP001153709"/>
    </source>
</evidence>
<dbReference type="PANTHER" id="PTHR11857:SF43">
    <property type="entry name" value="GEO07291P1-RELATED"/>
    <property type="match status" value="1"/>
</dbReference>
<evidence type="ECO:0000256" key="5">
    <source>
        <dbReference type="SAM" id="SignalP"/>
    </source>
</evidence>
<dbReference type="InterPro" id="IPR006170">
    <property type="entry name" value="PBP/GOBP"/>
</dbReference>
<dbReference type="SUPFAM" id="SSF47565">
    <property type="entry name" value="Insect pheromone/odorant-binding proteins"/>
    <property type="match status" value="1"/>
</dbReference>
<dbReference type="Proteomes" id="UP001153709">
    <property type="component" value="Chromosome 2"/>
</dbReference>
<reference evidence="6" key="1">
    <citation type="submission" date="2022-01" db="EMBL/GenBank/DDBJ databases">
        <authorList>
            <person name="King R."/>
        </authorList>
    </citation>
    <scope>NUCLEOTIDE SEQUENCE</scope>
</reference>
<dbReference type="OrthoDB" id="6693014at2759"/>
<dbReference type="EMBL" id="OU898277">
    <property type="protein sequence ID" value="CAG9829121.1"/>
    <property type="molecule type" value="Genomic_DNA"/>
</dbReference>
<dbReference type="GO" id="GO:0005615">
    <property type="term" value="C:extracellular space"/>
    <property type="evidence" value="ECO:0007669"/>
    <property type="project" value="TreeGrafter"/>
</dbReference>
<feature type="chain" id="PRO_5040116470" evidence="5">
    <location>
        <begin position="21"/>
        <end position="133"/>
    </location>
</feature>
<proteinExistence type="inferred from homology"/>
<dbReference type="GO" id="GO:0007608">
    <property type="term" value="P:sensory perception of smell"/>
    <property type="evidence" value="ECO:0007669"/>
    <property type="project" value="TreeGrafter"/>
</dbReference>
<organism evidence="6 7">
    <name type="scientific">Diabrotica balteata</name>
    <name type="common">Banded cucumber beetle</name>
    <dbReference type="NCBI Taxonomy" id="107213"/>
    <lineage>
        <taxon>Eukaryota</taxon>
        <taxon>Metazoa</taxon>
        <taxon>Ecdysozoa</taxon>
        <taxon>Arthropoda</taxon>
        <taxon>Hexapoda</taxon>
        <taxon>Insecta</taxon>
        <taxon>Pterygota</taxon>
        <taxon>Neoptera</taxon>
        <taxon>Endopterygota</taxon>
        <taxon>Coleoptera</taxon>
        <taxon>Polyphaga</taxon>
        <taxon>Cucujiformia</taxon>
        <taxon>Chrysomeloidea</taxon>
        <taxon>Chrysomelidae</taxon>
        <taxon>Galerucinae</taxon>
        <taxon>Diabroticina</taxon>
        <taxon>Diabroticites</taxon>
        <taxon>Diabrotica</taxon>
    </lineage>
</organism>
<dbReference type="Gene3D" id="1.10.238.20">
    <property type="entry name" value="Pheromone/general odorant binding protein domain"/>
    <property type="match status" value="1"/>
</dbReference>
<feature type="signal peptide" evidence="5">
    <location>
        <begin position="1"/>
        <end position="20"/>
    </location>
</feature>
<evidence type="ECO:0000256" key="4">
    <source>
        <dbReference type="ARBA" id="ARBA00022729"/>
    </source>
</evidence>
<comment type="similarity">
    <text evidence="2">Belongs to the PBP/GOBP family.</text>
</comment>
<comment type="subcellular location">
    <subcellularLocation>
        <location evidence="1">Secreted</location>
    </subcellularLocation>
</comment>
<evidence type="ECO:0000256" key="2">
    <source>
        <dbReference type="ARBA" id="ARBA00008098"/>
    </source>
</evidence>
<keyword evidence="3" id="KW-0964">Secreted</keyword>
<keyword evidence="7" id="KW-1185">Reference proteome</keyword>
<accession>A0A9N9X8I3</accession>
<dbReference type="SMART" id="SM00708">
    <property type="entry name" value="PhBP"/>
    <property type="match status" value="1"/>
</dbReference>
<dbReference type="PANTHER" id="PTHR11857">
    <property type="entry name" value="ODORANT BINDING PROTEIN-RELATED"/>
    <property type="match status" value="1"/>
</dbReference>
<sequence length="133" mass="14859">MNTCCVIFFLAVALLGGIESVSDADKDMVRQLHEKCLPISGATQEMVNQAMTGNFPEDSAFKDHVYCMTKAYGFFKENGQIDIGVVESELHKRIADPVLRTEIKAKCLVLKETPQETAFQATKCLFAYKENIM</sequence>
<dbReference type="InterPro" id="IPR036728">
    <property type="entry name" value="PBP_GOBP_sf"/>
</dbReference>
<dbReference type="CDD" id="cd23992">
    <property type="entry name" value="PBP_GOBP"/>
    <property type="match status" value="1"/>
</dbReference>
<name>A0A9N9X8I3_DIABA</name>
<evidence type="ECO:0000256" key="3">
    <source>
        <dbReference type="ARBA" id="ARBA00022525"/>
    </source>
</evidence>
<gene>
    <name evidence="6" type="ORF">DIABBA_LOCUS2975</name>
</gene>
<evidence type="ECO:0000313" key="6">
    <source>
        <dbReference type="EMBL" id="CAG9829121.1"/>
    </source>
</evidence>
<dbReference type="GO" id="GO:0005549">
    <property type="term" value="F:odorant binding"/>
    <property type="evidence" value="ECO:0007669"/>
    <property type="project" value="InterPro"/>
</dbReference>
<dbReference type="Pfam" id="PF01395">
    <property type="entry name" value="PBP_GOBP"/>
    <property type="match status" value="1"/>
</dbReference>
<evidence type="ECO:0000256" key="1">
    <source>
        <dbReference type="ARBA" id="ARBA00004613"/>
    </source>
</evidence>
<dbReference type="AlphaFoldDB" id="A0A9N9X8I3"/>